<evidence type="ECO:0000313" key="6">
    <source>
        <dbReference type="Proteomes" id="UP000464718"/>
    </source>
</evidence>
<reference evidence="2" key="2">
    <citation type="journal article" date="2018" name="Genome Biol.">
        <title>SKESA: strategic k-mer extension for scrupulous assemblies.</title>
        <authorList>
            <person name="Souvorov A."/>
            <person name="Agarwala R."/>
            <person name="Lipman D.J."/>
        </authorList>
    </citation>
    <scope>NUCLEOTIDE SEQUENCE</scope>
    <source>
        <strain evidence="2">1930</strain>
    </source>
</reference>
<reference evidence="4 6" key="3">
    <citation type="submission" date="2018-12" db="EMBL/GenBank/DDBJ databases">
        <title>Genomic insights into the evolutionary origins and pathogenicity of five Vibrio parahaemolyticus strains isolated from the shrimp with acute hepatopancreatic necrosis disease (AHPND).</title>
        <authorList>
            <person name="Yang Q."/>
            <person name="Dong X."/>
            <person name="Xie G."/>
            <person name="Fu S."/>
            <person name="Zou P."/>
            <person name="Sun J."/>
            <person name="Wang Y."/>
            <person name="Huang J."/>
        </authorList>
    </citation>
    <scope>NUCLEOTIDE SEQUENCE [LARGE SCALE GENOMIC DNA]</scope>
    <source>
        <strain evidence="4 6">20160303005-1</strain>
    </source>
</reference>
<organism evidence="3 5">
    <name type="scientific">Vibrio parahaemolyticus</name>
    <dbReference type="NCBI Taxonomy" id="670"/>
    <lineage>
        <taxon>Bacteria</taxon>
        <taxon>Pseudomonadati</taxon>
        <taxon>Pseudomonadota</taxon>
        <taxon>Gammaproteobacteria</taxon>
        <taxon>Vibrionales</taxon>
        <taxon>Vibrionaceae</taxon>
        <taxon>Vibrio</taxon>
    </lineage>
</organism>
<dbReference type="Proteomes" id="UP000464718">
    <property type="component" value="Chromosome i"/>
</dbReference>
<evidence type="ECO:0000259" key="1">
    <source>
        <dbReference type="Pfam" id="PF02486"/>
    </source>
</evidence>
<dbReference type="AlphaFoldDB" id="A0A227AIN4"/>
<dbReference type="EMBL" id="DACQKT010000006">
    <property type="protein sequence ID" value="HAS6678131.1"/>
    <property type="molecule type" value="Genomic_DNA"/>
</dbReference>
<dbReference type="InterPro" id="IPR003491">
    <property type="entry name" value="REP-like_C"/>
</dbReference>
<protein>
    <submittedName>
        <fullName evidence="3">Phage replication protein</fullName>
    </submittedName>
</protein>
<dbReference type="Proteomes" id="UP000214596">
    <property type="component" value="Unassembled WGS sequence"/>
</dbReference>
<dbReference type="Proteomes" id="UP000856022">
    <property type="component" value="Unassembled WGS sequence"/>
</dbReference>
<reference evidence="3 5" key="1">
    <citation type="journal article" date="2017" name="Appl. Environ. Microbiol.">
        <title>Parallel evolution of two clades of a major Atlantic endemic Vibrio parahaemolyticus pathogen lineage by independent acquisition of related pathogenicity islands.</title>
        <authorList>
            <person name="Xu F."/>
            <person name="Gonzalez-Escalona N."/>
            <person name="Drees K.P."/>
            <person name="Sebra R.P."/>
            <person name="Cooper V.S."/>
            <person name="Jones S.H."/>
            <person name="Whistler C.A."/>
        </authorList>
    </citation>
    <scope>NUCLEOTIDE SEQUENCE [LARGE SCALE GENOMIC DNA]</scope>
    <source>
        <strain evidence="3 5">MAVP-3</strain>
    </source>
</reference>
<name>A0A227AIN4_VIBPH</name>
<evidence type="ECO:0000313" key="3">
    <source>
        <dbReference type="EMBL" id="OXE34768.1"/>
    </source>
</evidence>
<reference evidence="2" key="4">
    <citation type="submission" date="2019-12" db="EMBL/GenBank/DDBJ databases">
        <authorList>
            <consortium name="NCBI Pathogen Detection Project"/>
        </authorList>
    </citation>
    <scope>NUCLEOTIDE SEQUENCE</scope>
    <source>
        <strain evidence="2">1930</strain>
    </source>
</reference>
<evidence type="ECO:0000313" key="2">
    <source>
        <dbReference type="EMBL" id="HAS6678131.1"/>
    </source>
</evidence>
<accession>A0A227AIN4</accession>
<proteinExistence type="predicted"/>
<feature type="domain" description="Replication initiation protein-like C-terminal" evidence="1">
    <location>
        <begin position="203"/>
        <end position="380"/>
    </location>
</feature>
<evidence type="ECO:0000313" key="5">
    <source>
        <dbReference type="Proteomes" id="UP000214596"/>
    </source>
</evidence>
<dbReference type="EMBL" id="NIXT01000011">
    <property type="protein sequence ID" value="OXE34768.1"/>
    <property type="molecule type" value="Genomic_DNA"/>
</dbReference>
<sequence>MSWCPSPTRPLNNVSIWGCSMTTATNILKSFDEQSVHIDYLCFTFAVKDLRHCHDAVRRLHKHEEYKGFAKSGLLQRHCRAPKFPAPPVFNPTVAQTSDEIDAYNKAFDICYRNYLEDCLRIFTNQVLGLSLSAPRGLGFQFYTESMKLTSPDGEDFCGFVGIGGNNDTVHFQINGTGCKHVFARRPTWSLHDWLTNVLGVQTLARVDLAYDDYDGIFDCEYAYKAWRDDCFRTAERGRGPVLHEDMTIASIGKDGKPIYTKEQYSIGSRTSRIYWRIYNKALEQKLANTGLVWYRSEVELKKWNVDVLLNPAGAYAALNDFAASISTAKKFNTKPVPTKRAALDLLASAHWMRRQYGKILNSLIEFHEGDIETVVGSLVRDGTKFTFPDTYGKLVTHILET</sequence>
<gene>
    <name evidence="3" type="ORF">CA163_00615</name>
    <name evidence="4" type="ORF">EHC69_08425</name>
    <name evidence="2" type="ORF">I7278_15045</name>
</gene>
<evidence type="ECO:0000313" key="4">
    <source>
        <dbReference type="EMBL" id="QHH09402.1"/>
    </source>
</evidence>
<dbReference type="Pfam" id="PF02486">
    <property type="entry name" value="Rep_trans"/>
    <property type="match status" value="1"/>
</dbReference>
<dbReference type="STRING" id="670.ACZ92_08540"/>
<dbReference type="EMBL" id="CP034298">
    <property type="protein sequence ID" value="QHH09402.1"/>
    <property type="molecule type" value="Genomic_DNA"/>
</dbReference>